<organism evidence="4 5">
    <name type="scientific">Rubrobacter xylanophilus (strain DSM 9941 / JCM 11954 / NBRC 16129 / PRD-1)</name>
    <dbReference type="NCBI Taxonomy" id="266117"/>
    <lineage>
        <taxon>Bacteria</taxon>
        <taxon>Bacillati</taxon>
        <taxon>Actinomycetota</taxon>
        <taxon>Rubrobacteria</taxon>
        <taxon>Rubrobacterales</taxon>
        <taxon>Rubrobacteraceae</taxon>
        <taxon>Rubrobacter</taxon>
    </lineage>
</organism>
<dbReference type="Proteomes" id="UP000006637">
    <property type="component" value="Chromosome"/>
</dbReference>
<dbReference type="SUPFAM" id="SSF46689">
    <property type="entry name" value="Homeodomain-like"/>
    <property type="match status" value="1"/>
</dbReference>
<protein>
    <submittedName>
        <fullName evidence="4">Transcriptional regulator, TetR family</fullName>
    </submittedName>
</protein>
<dbReference type="PANTHER" id="PTHR43479:SF7">
    <property type="entry name" value="TETR-FAMILY TRANSCRIPTIONAL REGULATOR"/>
    <property type="match status" value="1"/>
</dbReference>
<dbReference type="GO" id="GO:0003677">
    <property type="term" value="F:DNA binding"/>
    <property type="evidence" value="ECO:0007669"/>
    <property type="project" value="UniProtKB-UniRule"/>
</dbReference>
<dbReference type="STRING" id="266117.Rxyl_1792"/>
<reference evidence="4 5" key="1">
    <citation type="submission" date="2006-06" db="EMBL/GenBank/DDBJ databases">
        <title>Complete sequence of Rubrobacter xylanophilus DSM 9941.</title>
        <authorList>
            <consortium name="US DOE Joint Genome Institute"/>
            <person name="Copeland A."/>
            <person name="Lucas S."/>
            <person name="Lapidus A."/>
            <person name="Barry K."/>
            <person name="Detter J.C."/>
            <person name="Glavina del Rio T."/>
            <person name="Hammon N."/>
            <person name="Israni S."/>
            <person name="Dalin E."/>
            <person name="Tice H."/>
            <person name="Pitluck S."/>
            <person name="Munk A.C."/>
            <person name="Brettin T."/>
            <person name="Bruce D."/>
            <person name="Han C."/>
            <person name="Tapia R."/>
            <person name="Gilna P."/>
            <person name="Schmutz J."/>
            <person name="Larimer F."/>
            <person name="Land M."/>
            <person name="Hauser L."/>
            <person name="Kyrpides N."/>
            <person name="Lykidis A."/>
            <person name="da Costa M.S."/>
            <person name="Rainey F.A."/>
            <person name="Empadinhas N."/>
            <person name="Jolivet E."/>
            <person name="Battista J.R."/>
            <person name="Richardson P."/>
        </authorList>
    </citation>
    <scope>NUCLEOTIDE SEQUENCE [LARGE SCALE GENOMIC DNA]</scope>
    <source>
        <strain evidence="5">DSM 9941 / JCM 11954 / NBRC 16129 / PRD-1</strain>
    </source>
</reference>
<evidence type="ECO:0000313" key="5">
    <source>
        <dbReference type="Proteomes" id="UP000006637"/>
    </source>
</evidence>
<keyword evidence="5" id="KW-1185">Reference proteome</keyword>
<accession>Q1AV27</accession>
<dbReference type="InterPro" id="IPR050624">
    <property type="entry name" value="HTH-type_Tx_Regulator"/>
</dbReference>
<evidence type="ECO:0000313" key="4">
    <source>
        <dbReference type="EMBL" id="ABG04751.1"/>
    </source>
</evidence>
<dbReference type="Gene3D" id="1.10.357.10">
    <property type="entry name" value="Tetracycline Repressor, domain 2"/>
    <property type="match status" value="1"/>
</dbReference>
<feature type="DNA-binding region" description="H-T-H motif" evidence="2">
    <location>
        <begin position="42"/>
        <end position="61"/>
    </location>
</feature>
<dbReference type="PANTHER" id="PTHR43479">
    <property type="entry name" value="ACREF/ENVCD OPERON REPRESSOR-RELATED"/>
    <property type="match status" value="1"/>
</dbReference>
<keyword evidence="1 2" id="KW-0238">DNA-binding</keyword>
<dbReference type="InterPro" id="IPR001647">
    <property type="entry name" value="HTH_TetR"/>
</dbReference>
<dbReference type="OrthoDB" id="3193022at2"/>
<dbReference type="PROSITE" id="PS50977">
    <property type="entry name" value="HTH_TETR_2"/>
    <property type="match status" value="1"/>
</dbReference>
<evidence type="ECO:0000259" key="3">
    <source>
        <dbReference type="PROSITE" id="PS50977"/>
    </source>
</evidence>
<dbReference type="eggNOG" id="COG1309">
    <property type="taxonomic scope" value="Bacteria"/>
</dbReference>
<evidence type="ECO:0000256" key="1">
    <source>
        <dbReference type="ARBA" id="ARBA00023125"/>
    </source>
</evidence>
<dbReference type="PhylomeDB" id="Q1AV27"/>
<proteinExistence type="predicted"/>
<dbReference type="Pfam" id="PF00440">
    <property type="entry name" value="TetR_N"/>
    <property type="match status" value="1"/>
</dbReference>
<dbReference type="KEGG" id="rxy:Rxyl_1792"/>
<sequence length="198" mass="22171">MLVKDSVAGGGRREDPRVRRTRELILRAFAELIEEKGHAGLTVQEIAERATINRATFYAHFRDQYELFDHYVSEAFRKELRRRLPGSPGLSEESLRALVLAACEYLAGLETTCRRKDRRFRPLIEARVQRELYELLLGWMEGSPWAAGGRSAAREVTASVVSWAIFGAALDWSRGGTGCSPAEVADHVLSAVVEGLRL</sequence>
<name>Q1AV27_RUBXD</name>
<dbReference type="EMBL" id="CP000386">
    <property type="protein sequence ID" value="ABG04751.1"/>
    <property type="molecule type" value="Genomic_DNA"/>
</dbReference>
<dbReference type="HOGENOM" id="CLU_087539_3_0_11"/>
<dbReference type="InterPro" id="IPR009057">
    <property type="entry name" value="Homeodomain-like_sf"/>
</dbReference>
<dbReference type="AlphaFoldDB" id="Q1AV27"/>
<feature type="domain" description="HTH tetR-type" evidence="3">
    <location>
        <begin position="19"/>
        <end position="79"/>
    </location>
</feature>
<evidence type="ECO:0000256" key="2">
    <source>
        <dbReference type="PROSITE-ProRule" id="PRU00335"/>
    </source>
</evidence>
<dbReference type="PRINTS" id="PR00455">
    <property type="entry name" value="HTHTETR"/>
</dbReference>
<gene>
    <name evidence="4" type="ordered locus">Rxyl_1792</name>
</gene>